<protein>
    <submittedName>
        <fullName evidence="2">Extracellular solute-binding protein</fullName>
    </submittedName>
</protein>
<organism evidence="2 3">
    <name type="scientific">Actinoalloteichus caeruleus DSM 43889</name>
    <dbReference type="NCBI Taxonomy" id="1120930"/>
    <lineage>
        <taxon>Bacteria</taxon>
        <taxon>Bacillati</taxon>
        <taxon>Actinomycetota</taxon>
        <taxon>Actinomycetes</taxon>
        <taxon>Pseudonocardiales</taxon>
        <taxon>Pseudonocardiaceae</taxon>
        <taxon>Actinoalloteichus</taxon>
        <taxon>Actinoalloteichus cyanogriseus</taxon>
    </lineage>
</organism>
<name>A0ABT1JCN9_ACTCY</name>
<evidence type="ECO:0000313" key="3">
    <source>
        <dbReference type="Proteomes" id="UP000791080"/>
    </source>
</evidence>
<evidence type="ECO:0000256" key="1">
    <source>
        <dbReference type="SAM" id="Phobius"/>
    </source>
</evidence>
<accession>A0ABT1JCN9</accession>
<keyword evidence="3" id="KW-1185">Reference proteome</keyword>
<evidence type="ECO:0000313" key="2">
    <source>
        <dbReference type="EMBL" id="MCP2329938.1"/>
    </source>
</evidence>
<feature type="transmembrane region" description="Helical" evidence="1">
    <location>
        <begin position="20"/>
        <end position="39"/>
    </location>
</feature>
<sequence>MARHRGTGLGFRRKIAGWPLFVLGLVVVSVLGVIGYGALSDMVDRRADAEAENCSAGELVLPVTVTASMTEPVTAAAEQWNASSPRVQNHCVRAEVHTASSAAVVDGLTGEEWDEELAGPRPAAWIPDSTVWTDRLASENNAVLGSQPQIVASSPVLLAVPAAGAAALQEGEATWETVAGMALATGWGGVQRAEWGTFSLAVPDPAMNRASQLALQAVLATSSGSESGPVTEDVLDGASAQQHLAAVAGGQPADVPSTGREALQMMDGADTPLTGSLAAVPVAEVDLYRRNVGKDGADAPPEAIVGLPLAPTPSVQFPLVSVKDASGDTATLRAAQRFGDFLTERTSQRFLAQAGFRVASVTAYPDPSPGLSWTTPMDTLEPAERAVTGAVTARWRELLGT</sequence>
<keyword evidence="1" id="KW-1133">Transmembrane helix</keyword>
<comment type="caution">
    <text evidence="2">The sequence shown here is derived from an EMBL/GenBank/DDBJ whole genome shotgun (WGS) entry which is preliminary data.</text>
</comment>
<reference evidence="2 3" key="1">
    <citation type="submission" date="2022-06" db="EMBL/GenBank/DDBJ databases">
        <title>Genomic Encyclopedia of Type Strains, Phase I: the one thousand microbial genomes (KMG-I) project.</title>
        <authorList>
            <person name="Kyrpides N."/>
        </authorList>
    </citation>
    <scope>NUCLEOTIDE SEQUENCE [LARGE SCALE GENOMIC DNA]</scope>
    <source>
        <strain evidence="2 3">DSM 43889</strain>
    </source>
</reference>
<dbReference type="EMBL" id="AUBJ02000001">
    <property type="protein sequence ID" value="MCP2329938.1"/>
    <property type="molecule type" value="Genomic_DNA"/>
</dbReference>
<gene>
    <name evidence="2" type="ORF">G443_000208</name>
</gene>
<dbReference type="RefSeq" id="WP_051313935.1">
    <property type="nucleotide sequence ID" value="NZ_AUBJ02000001.1"/>
</dbReference>
<dbReference type="Proteomes" id="UP000791080">
    <property type="component" value="Unassembled WGS sequence"/>
</dbReference>
<keyword evidence="1" id="KW-0812">Transmembrane</keyword>
<dbReference type="SUPFAM" id="SSF53850">
    <property type="entry name" value="Periplasmic binding protein-like II"/>
    <property type="match status" value="1"/>
</dbReference>
<keyword evidence="1" id="KW-0472">Membrane</keyword>
<dbReference type="Pfam" id="PF13531">
    <property type="entry name" value="SBP_bac_11"/>
    <property type="match status" value="1"/>
</dbReference>
<proteinExistence type="predicted"/>